<feature type="domain" description="Methyltransferase FkbM" evidence="1">
    <location>
        <begin position="134"/>
        <end position="264"/>
    </location>
</feature>
<sequence>MRYFGNYSRLVCVLTVVLAVYSVYTLIHLLTLRSPTVPEEVVDTSINMTQFREVRPETPPTVSAEDIFDCLIEKFKDGDSFAAAITWLNLANIVKNCRQPADTSVMAETFVGDEPKFFIPGPTPSFDYTMMTLGIGHNIEAEKKILQKYKKCSKYVGVDPTKEFNEKLVTDVGGQFMELTVGAKDDVSLANILNVEGTAYHWSNVTHTSLQGVIKLANLDKVDLMLIDVEGAEFDILDSFIEPSKNQSTICQFNVEIHSPWTNGVRGADIIHTLYRLTKKREFMLFNAEAIQIKHEVFNRCFFINIKDPYCVQKYYPSFLV</sequence>
<keyword evidence="2" id="KW-1185">Reference proteome</keyword>
<evidence type="ECO:0000259" key="1">
    <source>
        <dbReference type="Pfam" id="PF05050"/>
    </source>
</evidence>
<dbReference type="InterPro" id="IPR006342">
    <property type="entry name" value="FkbM_mtfrase"/>
</dbReference>
<evidence type="ECO:0000313" key="3">
    <source>
        <dbReference type="WBParaSite" id="Pan_g9728.t1"/>
    </source>
</evidence>
<reference evidence="2" key="1">
    <citation type="journal article" date="2013" name="Genetics">
        <title>The draft genome and transcriptome of Panagrellus redivivus are shaped by the harsh demands of a free-living lifestyle.</title>
        <authorList>
            <person name="Srinivasan J."/>
            <person name="Dillman A.R."/>
            <person name="Macchietto M.G."/>
            <person name="Heikkinen L."/>
            <person name="Lakso M."/>
            <person name="Fracchia K.M."/>
            <person name="Antoshechkin I."/>
            <person name="Mortazavi A."/>
            <person name="Wong G."/>
            <person name="Sternberg P.W."/>
        </authorList>
    </citation>
    <scope>NUCLEOTIDE SEQUENCE [LARGE SCALE GENOMIC DNA]</scope>
    <source>
        <strain evidence="2">MT8872</strain>
    </source>
</reference>
<dbReference type="AlphaFoldDB" id="A0A7E4WDR8"/>
<dbReference type="PANTHER" id="PTHR22989">
    <property type="entry name" value="UNCHARACTERIZED DUF13 C.ELEGANS"/>
    <property type="match status" value="1"/>
</dbReference>
<dbReference type="PANTHER" id="PTHR22989:SF20">
    <property type="entry name" value="USP DOMAIN-CONTAINING PROTEIN"/>
    <property type="match status" value="1"/>
</dbReference>
<dbReference type="WBParaSite" id="Pan_g9728.t1">
    <property type="protein sequence ID" value="Pan_g9728.t1"/>
    <property type="gene ID" value="Pan_g9728"/>
</dbReference>
<evidence type="ECO:0000313" key="2">
    <source>
        <dbReference type="Proteomes" id="UP000492821"/>
    </source>
</evidence>
<proteinExistence type="predicted"/>
<protein>
    <submittedName>
        <fullName evidence="3">Methyltransf_21 domain-containing protein</fullName>
    </submittedName>
</protein>
<dbReference type="Proteomes" id="UP000492821">
    <property type="component" value="Unassembled WGS sequence"/>
</dbReference>
<dbReference type="Pfam" id="PF05050">
    <property type="entry name" value="Methyltransf_21"/>
    <property type="match status" value="1"/>
</dbReference>
<reference evidence="3" key="2">
    <citation type="submission" date="2020-10" db="UniProtKB">
        <authorList>
            <consortium name="WormBaseParasite"/>
        </authorList>
    </citation>
    <scope>IDENTIFICATION</scope>
</reference>
<accession>A0A7E4WDR8</accession>
<organism evidence="2 3">
    <name type="scientific">Panagrellus redivivus</name>
    <name type="common">Microworm</name>
    <dbReference type="NCBI Taxonomy" id="6233"/>
    <lineage>
        <taxon>Eukaryota</taxon>
        <taxon>Metazoa</taxon>
        <taxon>Ecdysozoa</taxon>
        <taxon>Nematoda</taxon>
        <taxon>Chromadorea</taxon>
        <taxon>Rhabditida</taxon>
        <taxon>Tylenchina</taxon>
        <taxon>Panagrolaimomorpha</taxon>
        <taxon>Panagrolaimoidea</taxon>
        <taxon>Panagrolaimidae</taxon>
        <taxon>Panagrellus</taxon>
    </lineage>
</organism>
<name>A0A7E4WDR8_PANRE</name>